<dbReference type="InterPro" id="IPR027463">
    <property type="entry name" value="AcrB_DN_DC_subdom"/>
</dbReference>
<feature type="transmembrane region" description="Helical" evidence="1">
    <location>
        <begin position="381"/>
        <end position="401"/>
    </location>
</feature>
<comment type="caution">
    <text evidence="2">The sequence shown here is derived from an EMBL/GenBank/DDBJ whole genome shotgun (WGS) entry which is preliminary data.</text>
</comment>
<dbReference type="Pfam" id="PF00873">
    <property type="entry name" value="ACR_tran"/>
    <property type="match status" value="1"/>
</dbReference>
<dbReference type="Gene3D" id="3.30.2090.10">
    <property type="entry name" value="Multidrug efflux transporter AcrB TolC docking domain, DN and DC subdomains"/>
    <property type="match status" value="2"/>
</dbReference>
<dbReference type="SUPFAM" id="SSF82693">
    <property type="entry name" value="Multidrug efflux transporter AcrB pore domain, PN1, PN2, PC1 and PC2 subdomains"/>
    <property type="match status" value="3"/>
</dbReference>
<evidence type="ECO:0000313" key="3">
    <source>
        <dbReference type="Proteomes" id="UP000030063"/>
    </source>
</evidence>
<feature type="transmembrane region" description="Helical" evidence="1">
    <location>
        <begin position="1058"/>
        <end position="1086"/>
    </location>
</feature>
<feature type="transmembrane region" description="Helical" evidence="1">
    <location>
        <begin position="560"/>
        <end position="581"/>
    </location>
</feature>
<dbReference type="PRINTS" id="PR00702">
    <property type="entry name" value="ACRIFLAVINRP"/>
</dbReference>
<dbReference type="PANTHER" id="PTHR32063">
    <property type="match status" value="1"/>
</dbReference>
<dbReference type="GO" id="GO:0005886">
    <property type="term" value="C:plasma membrane"/>
    <property type="evidence" value="ECO:0007669"/>
    <property type="project" value="TreeGrafter"/>
</dbReference>
<keyword evidence="3" id="KW-1185">Reference proteome</keyword>
<sequence length="1108" mass="118889">MSGSSLNLAGRLARSFITSKLTIVFVLGALALGALAVLLNPREENPQIVVPGAVVVVALPGATAEEVDRLVVSPLQGILSEMTGVDHSYGNASPGLGTVQVQFKVGEPPEDSLVKLYNRVITSRARLPMDAGVPLIQAVDADDVPIVTVTLASDAYDDHGLKRLADAVAERLRSTPGAAGVTVYGGRDREIGVALDPVRMQAFAISLATAQAALTAANSALTLNGPVSGNETHELRFAGDLDSARAIRNLVVSVHDGQPIKLGDVATVTDGSNEEITQLSRFAFGPGDARAEEAIGEMPAVTIAVAKKKGESAVAVARAVKDRVQRMQASFIPQAVHVVVTRDDGQKAEDAVNGLMEHIIIALVTVSFVMLLFLGWREALIVSVTVPVIFSITLAVDLLGGVTINRITLFALILALGLLVDAAIVVIENIHRHYHHARTPGSKEEVTVLATNEIGNATNLATFAIMLVFLSLLLITGMAGDYFYPLAFNVPVAMLASIMVAYIITPWAANRWLKRPQPAGTAVAGNAQGDDHHESRPDWLQRTYLKFFIPLQERPRVRRWLAIGIAVAMGLSLAQGGWQFVRPAGIGGPAPYLGVALGFLPKDNKNTFSIVLQAAQASPVEETDRLVREIGRVLARLPQVTNYQSWVGRTGVTDFNGLIQGTSLLTGEHIAEIRVNLTDKHNRSESSIDIVHALRPDIEAIRARHPGARIRLVEDPPGPPVRATVLAELYGTDLEVLRQLSRQVEAEFVQTYDMVDISNSEPTDMPQWRLVPDREKAALSGVSTAQIAEVLDIAYGGRVVGRAHLDGERNPVSIRAYVPRAAQPDPARLEGLYVPNAEGRQIPLAEIVRRVPAEADRPILRKDNEPVIFIGGELARSVPTYAVLDLTQRLSGMRAPDGQPLAIGNLGLRETVPDTIDGYQLLWDGEMRLTLNIYRDMLAALGAALAAVYVLLVAYYRSFLIPLIAMAAVPLGAIGILPGHWLLDTDFSATSIVGIIALSGVVVRNSLLIIDFIQDNLKQGMPLAEAVRQAGAVRLRPILLTMLAIILGSAIMVPDPVFGGLAISLIFGTLASTVLTVFVVPTLYYLDALRREGLTPQAGLAVDKENTQ</sequence>
<dbReference type="SUPFAM" id="SSF82714">
    <property type="entry name" value="Multidrug efflux transporter AcrB TolC docking domain, DN and DC subdomains"/>
    <property type="match status" value="2"/>
</dbReference>
<feature type="transmembrane region" description="Helical" evidence="1">
    <location>
        <begin position="963"/>
        <end position="983"/>
    </location>
</feature>
<feature type="transmembrane region" description="Helical" evidence="1">
    <location>
        <begin position="1033"/>
        <end position="1052"/>
    </location>
</feature>
<organism evidence="2 3">
    <name type="scientific">Pseudomonas taeanensis MS-3</name>
    <dbReference type="NCBI Taxonomy" id="1395571"/>
    <lineage>
        <taxon>Bacteria</taxon>
        <taxon>Pseudomonadati</taxon>
        <taxon>Pseudomonadota</taxon>
        <taxon>Gammaproteobacteria</taxon>
        <taxon>Pseudomonadales</taxon>
        <taxon>Pseudomonadaceae</taxon>
        <taxon>Pseudomonas</taxon>
    </lineage>
</organism>
<dbReference type="PANTHER" id="PTHR32063:SF16">
    <property type="entry name" value="CATION EFFLUX SYSTEM (ACRB_ACRD_ACRF FAMILY)"/>
    <property type="match status" value="1"/>
</dbReference>
<dbReference type="Gene3D" id="1.20.1640.10">
    <property type="entry name" value="Multidrug efflux transporter AcrB transmembrane domain"/>
    <property type="match status" value="2"/>
</dbReference>
<accession>A0A0A1YDE8</accession>
<keyword evidence="1" id="KW-0812">Transmembrane</keyword>
<dbReference type="Gene3D" id="3.30.70.1440">
    <property type="entry name" value="Multidrug efflux transporter AcrB pore domain"/>
    <property type="match status" value="1"/>
</dbReference>
<evidence type="ECO:0000256" key="1">
    <source>
        <dbReference type="SAM" id="Phobius"/>
    </source>
</evidence>
<gene>
    <name evidence="2" type="ORF">TMS3_0124485</name>
</gene>
<dbReference type="GO" id="GO:0042910">
    <property type="term" value="F:xenobiotic transmembrane transporter activity"/>
    <property type="evidence" value="ECO:0007669"/>
    <property type="project" value="TreeGrafter"/>
</dbReference>
<feature type="transmembrane region" description="Helical" evidence="1">
    <location>
        <begin position="937"/>
        <end position="956"/>
    </location>
</feature>
<dbReference type="Gene3D" id="3.30.70.1320">
    <property type="entry name" value="Multidrug efflux transporter AcrB pore domain like"/>
    <property type="match status" value="1"/>
</dbReference>
<dbReference type="OrthoDB" id="9757904at2"/>
<name>A0A0A1YDE8_9PSED</name>
<feature type="transmembrane region" description="Helical" evidence="1">
    <location>
        <begin position="989"/>
        <end position="1013"/>
    </location>
</feature>
<protein>
    <submittedName>
        <fullName evidence="2">Acriflavin resistance protein</fullName>
    </submittedName>
</protein>
<dbReference type="EMBL" id="AWSQ01000012">
    <property type="protein sequence ID" value="KFX67352.1"/>
    <property type="molecule type" value="Genomic_DNA"/>
</dbReference>
<dbReference type="SUPFAM" id="SSF82866">
    <property type="entry name" value="Multidrug efflux transporter AcrB transmembrane domain"/>
    <property type="match status" value="2"/>
</dbReference>
<feature type="transmembrane region" description="Helical" evidence="1">
    <location>
        <begin position="486"/>
        <end position="505"/>
    </location>
</feature>
<dbReference type="RefSeq" id="WP_025167810.1">
    <property type="nucleotide sequence ID" value="NZ_AWSQ01000012.1"/>
</dbReference>
<dbReference type="eggNOG" id="COG0841">
    <property type="taxonomic scope" value="Bacteria"/>
</dbReference>
<keyword evidence="1" id="KW-1133">Transmembrane helix</keyword>
<feature type="transmembrane region" description="Helical" evidence="1">
    <location>
        <begin position="407"/>
        <end position="427"/>
    </location>
</feature>
<evidence type="ECO:0000313" key="2">
    <source>
        <dbReference type="EMBL" id="KFX67352.1"/>
    </source>
</evidence>
<dbReference type="STRING" id="1395571.TMS3_0124485"/>
<feature type="transmembrane region" description="Helical" evidence="1">
    <location>
        <begin position="355"/>
        <end position="374"/>
    </location>
</feature>
<reference evidence="2 3" key="1">
    <citation type="journal article" date="2014" name="Genome Announc.">
        <title>Draft Genome Sequence of Petroleum Oil-Degrading Marine Bacterium Pseudomonas taeanensis Strain MS-3, Isolated from a Crude Oil-Contaminated Seashore.</title>
        <authorList>
            <person name="Lee S.Y."/>
            <person name="Kim S.H."/>
            <person name="Lee D.G."/>
            <person name="Shin S."/>
            <person name="Yun S.H."/>
            <person name="Choi C.W."/>
            <person name="Chung Y.H."/>
            <person name="Choi J.S."/>
            <person name="Kahng H.Y."/>
            <person name="Kim S.I."/>
        </authorList>
    </citation>
    <scope>NUCLEOTIDE SEQUENCE [LARGE SCALE GENOMIC DNA]</scope>
    <source>
        <strain evidence="2 3">MS-3</strain>
    </source>
</reference>
<proteinExistence type="predicted"/>
<dbReference type="Proteomes" id="UP000030063">
    <property type="component" value="Unassembled WGS sequence"/>
</dbReference>
<dbReference type="Gene3D" id="3.30.70.1430">
    <property type="entry name" value="Multidrug efflux transporter AcrB pore domain"/>
    <property type="match status" value="2"/>
</dbReference>
<dbReference type="InterPro" id="IPR001036">
    <property type="entry name" value="Acrflvin-R"/>
</dbReference>
<keyword evidence="1" id="KW-0472">Membrane</keyword>
<dbReference type="AlphaFoldDB" id="A0A0A1YDE8"/>
<feature type="transmembrane region" description="Helical" evidence="1">
    <location>
        <begin position="21"/>
        <end position="39"/>
    </location>
</feature>
<feature type="transmembrane region" description="Helical" evidence="1">
    <location>
        <begin position="460"/>
        <end position="480"/>
    </location>
</feature>